<dbReference type="AlphaFoldDB" id="A0A2T8F9G4"/>
<evidence type="ECO:0000259" key="1">
    <source>
        <dbReference type="PROSITE" id="PS51819"/>
    </source>
</evidence>
<sequence>MAKFDSNAQGTPSWIEYSSPDQQASKDFYAQLFGWDYDDQPMADEAGNEFGVYSIAQIEGDSVAGLGPVMGEGQPASWGVYLATDDVDAVVGKARQAGAQVDVEPMDVMDQGRMAWVRDPGGASVGLWQQKSFGGSQRANEPGTNIWNELTVADPAATARFYADILGLEVQQQDMGPDVPPYIMFAAEGRTVAGTMPLQPGMQPHWNVYFNVDDVDATVARAKELGATEFAPAFDVPGIGRLGYLVDPQGASFNLLQNPPEA</sequence>
<organism evidence="2 3">
    <name type="scientific">Nocardioides gansuensis</name>
    <dbReference type="NCBI Taxonomy" id="2138300"/>
    <lineage>
        <taxon>Bacteria</taxon>
        <taxon>Bacillati</taxon>
        <taxon>Actinomycetota</taxon>
        <taxon>Actinomycetes</taxon>
        <taxon>Propionibacteriales</taxon>
        <taxon>Nocardioidaceae</taxon>
        <taxon>Nocardioides</taxon>
    </lineage>
</organism>
<dbReference type="PANTHER" id="PTHR33993:SF14">
    <property type="entry name" value="GB|AAF24581.1"/>
    <property type="match status" value="1"/>
</dbReference>
<dbReference type="PROSITE" id="PS51819">
    <property type="entry name" value="VOC"/>
    <property type="match status" value="2"/>
</dbReference>
<protein>
    <recommendedName>
        <fullName evidence="1">VOC domain-containing protein</fullName>
    </recommendedName>
</protein>
<dbReference type="CDD" id="cd07247">
    <property type="entry name" value="SgaA_N_like"/>
    <property type="match status" value="2"/>
</dbReference>
<dbReference type="InterPro" id="IPR004360">
    <property type="entry name" value="Glyas_Fos-R_dOase_dom"/>
</dbReference>
<accession>A0A2T8F9G4</accession>
<name>A0A2T8F9G4_9ACTN</name>
<proteinExistence type="predicted"/>
<dbReference type="SUPFAM" id="SSF54593">
    <property type="entry name" value="Glyoxalase/Bleomycin resistance protein/Dihydroxybiphenyl dioxygenase"/>
    <property type="match status" value="2"/>
</dbReference>
<gene>
    <name evidence="2" type="ORF">DDE18_12485</name>
</gene>
<feature type="domain" description="VOC" evidence="1">
    <location>
        <begin position="143"/>
        <end position="258"/>
    </location>
</feature>
<dbReference type="InterPro" id="IPR037523">
    <property type="entry name" value="VOC_core"/>
</dbReference>
<evidence type="ECO:0000313" key="3">
    <source>
        <dbReference type="Proteomes" id="UP000246018"/>
    </source>
</evidence>
<dbReference type="InterPro" id="IPR052164">
    <property type="entry name" value="Anthracycline_SecMetBiosynth"/>
</dbReference>
<keyword evidence="3" id="KW-1185">Reference proteome</keyword>
<dbReference type="PANTHER" id="PTHR33993">
    <property type="entry name" value="GLYOXALASE-RELATED"/>
    <property type="match status" value="1"/>
</dbReference>
<dbReference type="Proteomes" id="UP000246018">
    <property type="component" value="Unassembled WGS sequence"/>
</dbReference>
<dbReference type="InterPro" id="IPR041581">
    <property type="entry name" value="Glyoxalase_6"/>
</dbReference>
<dbReference type="RefSeq" id="WP_116572611.1">
    <property type="nucleotide sequence ID" value="NZ_QDGZ01000005.1"/>
</dbReference>
<reference evidence="2 3" key="1">
    <citation type="submission" date="2018-04" db="EMBL/GenBank/DDBJ databases">
        <title>Genome of Nocardioides gansuensis WSJ-1.</title>
        <authorList>
            <person name="Wu S."/>
            <person name="Wang G."/>
        </authorList>
    </citation>
    <scope>NUCLEOTIDE SEQUENCE [LARGE SCALE GENOMIC DNA]</scope>
    <source>
        <strain evidence="2 3">WSJ-1</strain>
    </source>
</reference>
<comment type="caution">
    <text evidence="2">The sequence shown here is derived from an EMBL/GenBank/DDBJ whole genome shotgun (WGS) entry which is preliminary data.</text>
</comment>
<dbReference type="InterPro" id="IPR029068">
    <property type="entry name" value="Glyas_Bleomycin-R_OHBP_Dase"/>
</dbReference>
<dbReference type="OrthoDB" id="9793039at2"/>
<feature type="domain" description="VOC" evidence="1">
    <location>
        <begin position="11"/>
        <end position="130"/>
    </location>
</feature>
<evidence type="ECO:0000313" key="2">
    <source>
        <dbReference type="EMBL" id="PVG82307.1"/>
    </source>
</evidence>
<dbReference type="Gene3D" id="3.10.180.10">
    <property type="entry name" value="2,3-Dihydroxybiphenyl 1,2-Dioxygenase, domain 1"/>
    <property type="match status" value="2"/>
</dbReference>
<dbReference type="Pfam" id="PF00903">
    <property type="entry name" value="Glyoxalase"/>
    <property type="match status" value="1"/>
</dbReference>
<dbReference type="Pfam" id="PF18029">
    <property type="entry name" value="Glyoxalase_6"/>
    <property type="match status" value="1"/>
</dbReference>
<dbReference type="EMBL" id="QDGZ01000005">
    <property type="protein sequence ID" value="PVG82307.1"/>
    <property type="molecule type" value="Genomic_DNA"/>
</dbReference>